<name>A0A2V1AYX9_9ASCO</name>
<proteinExistence type="predicted"/>
<dbReference type="EMBL" id="PKFO01000010">
    <property type="protein sequence ID" value="PVH23042.1"/>
    <property type="molecule type" value="Genomic_DNA"/>
</dbReference>
<feature type="region of interest" description="Disordered" evidence="1">
    <location>
        <begin position="15"/>
        <end position="37"/>
    </location>
</feature>
<accession>A0A2V1AYX9</accession>
<evidence type="ECO:0000313" key="2">
    <source>
        <dbReference type="EMBL" id="PVH23042.1"/>
    </source>
</evidence>
<keyword evidence="3" id="KW-1185">Reference proteome</keyword>
<dbReference type="VEuPathDB" id="FungiDB:CXQ85_002768"/>
<dbReference type="GeneID" id="37008099"/>
<evidence type="ECO:0000313" key="3">
    <source>
        <dbReference type="Proteomes" id="UP000244309"/>
    </source>
</evidence>
<sequence>MASRLARRGFSQALRRMAAEEPVPSATQTTPNEELDHLVPDRPDFSSYPREFSPMIDPREVHDVLLRPTFNDLAVTTIASDSPFTGDESYKFTTKPSERGSKFLFGSMTDKWIKEFNALNPRLDEIPEYDTLFSFLGSRLDDVSFAESISSLGDLEKSIKYSAPEMKPGDVIHALLSEEPFQLDITKYNLVIEYLKRHLTSKSSWVSGTSDFPMFLDFLAQNSQTYSMAEKASALDSYFGAVFAEEPSLFSKVSPSTLDILTKLACESHNLKGAMKTLESLVKHHTMAPSKGNFQHFMQLYSESARQENKNKEQILEEITWSKPILFHHGLDVNSFELLLSRLIDNSYDLTQFVRLARNSGLLPNYAGHVLVRLYLIQKQSPKSPIAKAVEITQFVRLLLRDGNVRVDRNLRSTLRMICEENKIPYDESTFLIKSS</sequence>
<dbReference type="AlphaFoldDB" id="A0A2V1AYX9"/>
<comment type="caution">
    <text evidence="2">The sequence shown here is derived from an EMBL/GenBank/DDBJ whole genome shotgun (WGS) entry which is preliminary data.</text>
</comment>
<organism evidence="2 3">
    <name type="scientific">Candidozyma haemuli</name>
    <dbReference type="NCBI Taxonomy" id="45357"/>
    <lineage>
        <taxon>Eukaryota</taxon>
        <taxon>Fungi</taxon>
        <taxon>Dikarya</taxon>
        <taxon>Ascomycota</taxon>
        <taxon>Saccharomycotina</taxon>
        <taxon>Pichiomycetes</taxon>
        <taxon>Metschnikowiaceae</taxon>
        <taxon>Candidozyma</taxon>
    </lineage>
</organism>
<evidence type="ECO:0008006" key="4">
    <source>
        <dbReference type="Google" id="ProtNLM"/>
    </source>
</evidence>
<protein>
    <recommendedName>
        <fullName evidence="4">ATPase expression protein 1</fullName>
    </recommendedName>
</protein>
<evidence type="ECO:0000256" key="1">
    <source>
        <dbReference type="SAM" id="MobiDB-lite"/>
    </source>
</evidence>
<dbReference type="Proteomes" id="UP000244309">
    <property type="component" value="Unassembled WGS sequence"/>
</dbReference>
<dbReference type="RefSeq" id="XP_025343982.1">
    <property type="nucleotide sequence ID" value="XM_025486432.1"/>
</dbReference>
<dbReference type="OrthoDB" id="4094059at2759"/>
<gene>
    <name evidence="2" type="ORF">CXQ85_002768</name>
</gene>
<reference evidence="2 3" key="1">
    <citation type="submission" date="2017-12" db="EMBL/GenBank/DDBJ databases">
        <title>Genome Sequence of a Multidrug-Resistant Candida haemulonii Isolate from a Patient with Chronic Leg Ulcers in Israel.</title>
        <authorList>
            <person name="Chow N.A."/>
            <person name="Gade L."/>
            <person name="Batra D."/>
            <person name="Rowe L.A."/>
            <person name="Ben-Ami R."/>
            <person name="Loparev V.N."/>
            <person name="Litvintseva A.P."/>
        </authorList>
    </citation>
    <scope>NUCLEOTIDE SEQUENCE [LARGE SCALE GENOMIC DNA]</scope>
    <source>
        <strain evidence="2 3">B11899</strain>
    </source>
</reference>